<dbReference type="GO" id="GO:0019284">
    <property type="term" value="P:L-methionine salvage from S-adenosylmethionine"/>
    <property type="evidence" value="ECO:0007669"/>
    <property type="project" value="TreeGrafter"/>
</dbReference>
<evidence type="ECO:0000259" key="1">
    <source>
        <dbReference type="Pfam" id="PF01048"/>
    </source>
</evidence>
<dbReference type="Proteomes" id="UP000585665">
    <property type="component" value="Unassembled WGS sequence"/>
</dbReference>
<dbReference type="InterPro" id="IPR035994">
    <property type="entry name" value="Nucleoside_phosphorylase_sf"/>
</dbReference>
<organism evidence="2 3">
    <name type="scientific">Ameyamaea chiangmaiensis</name>
    <dbReference type="NCBI Taxonomy" id="442969"/>
    <lineage>
        <taxon>Bacteria</taxon>
        <taxon>Pseudomonadati</taxon>
        <taxon>Pseudomonadota</taxon>
        <taxon>Alphaproteobacteria</taxon>
        <taxon>Acetobacterales</taxon>
        <taxon>Acetobacteraceae</taxon>
        <taxon>Ameyamaea</taxon>
    </lineage>
</organism>
<proteinExistence type="predicted"/>
<protein>
    <recommendedName>
        <fullName evidence="1">Nucleoside phosphorylase domain-containing protein</fullName>
    </recommendedName>
</protein>
<dbReference type="PANTHER" id="PTHR46832">
    <property type="entry name" value="5'-METHYLTHIOADENOSINE/S-ADENOSYLHOMOCYSTEINE NUCLEOSIDASE"/>
    <property type="match status" value="1"/>
</dbReference>
<accession>A0A850PGV3</accession>
<dbReference type="GO" id="GO:0009116">
    <property type="term" value="P:nucleoside metabolic process"/>
    <property type="evidence" value="ECO:0007669"/>
    <property type="project" value="InterPro"/>
</dbReference>
<dbReference type="Pfam" id="PF01048">
    <property type="entry name" value="PNP_UDP_1"/>
    <property type="match status" value="1"/>
</dbReference>
<keyword evidence="3" id="KW-1185">Reference proteome</keyword>
<reference evidence="2 3" key="1">
    <citation type="submission" date="2020-06" db="EMBL/GenBank/DDBJ databases">
        <title>Description of novel acetic acid bacteria.</title>
        <authorList>
            <person name="Sombolestani A."/>
        </authorList>
    </citation>
    <scope>NUCLEOTIDE SEQUENCE [LARGE SCALE GENOMIC DNA]</scope>
    <source>
        <strain evidence="2 3">LMG 27010</strain>
    </source>
</reference>
<feature type="domain" description="Nucleoside phosphorylase" evidence="1">
    <location>
        <begin position="51"/>
        <end position="166"/>
    </location>
</feature>
<comment type="caution">
    <text evidence="2">The sequence shown here is derived from an EMBL/GenBank/DDBJ whole genome shotgun (WGS) entry which is preliminary data.</text>
</comment>
<dbReference type="InterPro" id="IPR000845">
    <property type="entry name" value="Nucleoside_phosphorylase_d"/>
</dbReference>
<dbReference type="GO" id="GO:0005829">
    <property type="term" value="C:cytosol"/>
    <property type="evidence" value="ECO:0007669"/>
    <property type="project" value="TreeGrafter"/>
</dbReference>
<name>A0A850PGV3_9PROT</name>
<evidence type="ECO:0000313" key="3">
    <source>
        <dbReference type="Proteomes" id="UP000585665"/>
    </source>
</evidence>
<dbReference type="PANTHER" id="PTHR46832:SF1">
    <property type="entry name" value="5'-METHYLTHIOADENOSINE_S-ADENOSYLHOMOCYSTEINE NUCLEOSIDASE"/>
    <property type="match status" value="1"/>
</dbReference>
<sequence>MASQGTGVRADGAGLGILVGLKAEARVARAAFPAAAIAISGATAQGARDGARRLVEAGTRGLLSFGLAAGLDPALPPGTVVVADRVAFLTGEALSTDPALSALFGEVSGGVLHSDVVVARADDKASLFRRSGCCALDMESGFVARSACTAGLPFAVLRVICDPADRTLPDAALVVLDPEGGLKPGRLLGRLARDPRQIAGLIALGRDAASARRAMGAFLSARMS</sequence>
<dbReference type="EMBL" id="JABXXR010000132">
    <property type="protein sequence ID" value="NVN41466.1"/>
    <property type="molecule type" value="Genomic_DNA"/>
</dbReference>
<dbReference type="Gene3D" id="3.40.50.1580">
    <property type="entry name" value="Nucleoside phosphorylase domain"/>
    <property type="match status" value="1"/>
</dbReference>
<dbReference type="RefSeq" id="WP_176614359.1">
    <property type="nucleotide sequence ID" value="NZ_JABXXR010000132.1"/>
</dbReference>
<gene>
    <name evidence="2" type="ORF">HUK82_12955</name>
</gene>
<dbReference type="SUPFAM" id="SSF53167">
    <property type="entry name" value="Purine and uridine phosphorylases"/>
    <property type="match status" value="1"/>
</dbReference>
<evidence type="ECO:0000313" key="2">
    <source>
        <dbReference type="EMBL" id="NVN41466.1"/>
    </source>
</evidence>
<dbReference type="AlphaFoldDB" id="A0A850PGV3"/>
<dbReference type="GO" id="GO:0008782">
    <property type="term" value="F:adenosylhomocysteine nucleosidase activity"/>
    <property type="evidence" value="ECO:0007669"/>
    <property type="project" value="TreeGrafter"/>
</dbReference>
<dbReference type="GO" id="GO:0008930">
    <property type="term" value="F:methylthioadenosine nucleosidase activity"/>
    <property type="evidence" value="ECO:0007669"/>
    <property type="project" value="TreeGrafter"/>
</dbReference>